<dbReference type="EMBL" id="SMMG02000007">
    <property type="protein sequence ID" value="KAA3466587.1"/>
    <property type="molecule type" value="Genomic_DNA"/>
</dbReference>
<reference evidence="3" key="1">
    <citation type="submission" date="2019-08" db="EMBL/GenBank/DDBJ databases">
        <authorList>
            <person name="Liu F."/>
        </authorList>
    </citation>
    <scope>NUCLEOTIDE SEQUENCE [LARGE SCALE GENOMIC DNA]</scope>
    <source>
        <strain evidence="3">PA1801</strain>
        <tissue evidence="3">Leaf</tissue>
    </source>
</reference>
<gene>
    <name evidence="3" type="ORF">EPI10_001669</name>
</gene>
<dbReference type="Pfam" id="PF03732">
    <property type="entry name" value="Retrotrans_gag"/>
    <property type="match status" value="1"/>
</dbReference>
<dbReference type="AlphaFoldDB" id="A0A5B6VBR9"/>
<protein>
    <submittedName>
        <fullName evidence="3">Protein MCM10</fullName>
    </submittedName>
</protein>
<comment type="caution">
    <text evidence="3">The sequence shown here is derived from an EMBL/GenBank/DDBJ whole genome shotgun (WGS) entry which is preliminary data.</text>
</comment>
<evidence type="ECO:0000259" key="2">
    <source>
        <dbReference type="Pfam" id="PF03732"/>
    </source>
</evidence>
<keyword evidence="4" id="KW-1185">Reference proteome</keyword>
<name>A0A5B6VBR9_9ROSI</name>
<accession>A0A5B6VBR9</accession>
<evidence type="ECO:0000256" key="1">
    <source>
        <dbReference type="SAM" id="MobiDB-lite"/>
    </source>
</evidence>
<proteinExistence type="predicted"/>
<organism evidence="3 4">
    <name type="scientific">Gossypium australe</name>
    <dbReference type="NCBI Taxonomy" id="47621"/>
    <lineage>
        <taxon>Eukaryota</taxon>
        <taxon>Viridiplantae</taxon>
        <taxon>Streptophyta</taxon>
        <taxon>Embryophyta</taxon>
        <taxon>Tracheophyta</taxon>
        <taxon>Spermatophyta</taxon>
        <taxon>Magnoliopsida</taxon>
        <taxon>eudicotyledons</taxon>
        <taxon>Gunneridae</taxon>
        <taxon>Pentapetalae</taxon>
        <taxon>rosids</taxon>
        <taxon>malvids</taxon>
        <taxon>Malvales</taxon>
        <taxon>Malvaceae</taxon>
        <taxon>Malvoideae</taxon>
        <taxon>Gossypium</taxon>
    </lineage>
</organism>
<dbReference type="PANTHER" id="PTHR34482:SF36">
    <property type="entry name" value="RETROTRANSPOSON GAG DOMAIN-CONTAINING PROTEIN"/>
    <property type="match status" value="1"/>
</dbReference>
<feature type="compositionally biased region" description="Pro residues" evidence="1">
    <location>
        <begin position="48"/>
        <end position="61"/>
    </location>
</feature>
<dbReference type="Proteomes" id="UP000325315">
    <property type="component" value="Unassembled WGS sequence"/>
</dbReference>
<feature type="region of interest" description="Disordered" evidence="1">
    <location>
        <begin position="1"/>
        <end position="63"/>
    </location>
</feature>
<evidence type="ECO:0000313" key="3">
    <source>
        <dbReference type="EMBL" id="KAA3466587.1"/>
    </source>
</evidence>
<evidence type="ECO:0000313" key="4">
    <source>
        <dbReference type="Proteomes" id="UP000325315"/>
    </source>
</evidence>
<sequence length="177" mass="20426">MDPNRAVADDVESNAPSSIHRVAQSESRPVSGSQGGEAKFFRTNPAAQQPPPLPNPQPVPVTPQGVELLQLNKSPIDKIQKYGAEEFRANVDDDPERAEFWLENTIWVFDELSCTPEKCLKCIISLLRDTAYQWWSTLVSVVQRERVTWEFFQAEFKKKYISQRFIEKKRKEFLELK</sequence>
<feature type="domain" description="Retrotransposon gag" evidence="2">
    <location>
        <begin position="123"/>
        <end position="177"/>
    </location>
</feature>
<dbReference type="PANTHER" id="PTHR34482">
    <property type="entry name" value="DNA DAMAGE-INDUCIBLE PROTEIN 1-LIKE"/>
    <property type="match status" value="1"/>
</dbReference>
<dbReference type="InterPro" id="IPR005162">
    <property type="entry name" value="Retrotrans_gag_dom"/>
</dbReference>